<comment type="caution">
    <text evidence="5">The sequence shown here is derived from an EMBL/GenBank/DDBJ whole genome shotgun (WGS) entry which is preliminary data.</text>
</comment>
<dbReference type="Gene3D" id="2.40.100.10">
    <property type="entry name" value="Cyclophilin-like"/>
    <property type="match status" value="1"/>
</dbReference>
<dbReference type="InterPro" id="IPR002130">
    <property type="entry name" value="Cyclophilin-type_PPIase_dom"/>
</dbReference>
<dbReference type="Pfam" id="PF00160">
    <property type="entry name" value="Pro_isomerase"/>
    <property type="match status" value="1"/>
</dbReference>
<dbReference type="RefSeq" id="WP_225554778.1">
    <property type="nucleotide sequence ID" value="NZ_JADEYP010000033.1"/>
</dbReference>
<dbReference type="SUPFAM" id="SSF50891">
    <property type="entry name" value="Cyclophilin-like"/>
    <property type="match status" value="1"/>
</dbReference>
<dbReference type="EC" id="5.2.1.8" evidence="1"/>
<keyword evidence="3 5" id="KW-0413">Isomerase</keyword>
<evidence type="ECO:0000256" key="1">
    <source>
        <dbReference type="ARBA" id="ARBA00013194"/>
    </source>
</evidence>
<keyword evidence="2" id="KW-0697">Rotamase</keyword>
<feature type="domain" description="PPIase cyclophilin-type" evidence="4">
    <location>
        <begin position="33"/>
        <end position="203"/>
    </location>
</feature>
<evidence type="ECO:0000256" key="3">
    <source>
        <dbReference type="ARBA" id="ARBA00023235"/>
    </source>
</evidence>
<gene>
    <name evidence="5" type="ORF">IPZ78_14820</name>
</gene>
<dbReference type="EMBL" id="JADEYP010000033">
    <property type="protein sequence ID" value="MCA5006418.1"/>
    <property type="molecule type" value="Genomic_DNA"/>
</dbReference>
<accession>A0ABS7Z895</accession>
<sequence>MRLIYLFTIFVITCQFSNAQTHKIAFKTDYGIFKVLLYDFTPKHRDLMLRSIEDSTYQGALFNRIIENFVVQGGEHDVDIERREATDPTGKKPRLKGEFDSRAFHKIGALGQGRDDNPDKASFLNQIYFVAGKKVTEQDLEALEIKKGIKFTPEQRKEYLKNGGLPRLDGDYTVFGEIYEGLEIINAISRFKTDKADYPTSPVKFSIQIIE</sequence>
<proteinExistence type="predicted"/>
<evidence type="ECO:0000256" key="2">
    <source>
        <dbReference type="ARBA" id="ARBA00023110"/>
    </source>
</evidence>
<name>A0ABS7Z895_9SPHI</name>
<evidence type="ECO:0000313" key="6">
    <source>
        <dbReference type="Proteomes" id="UP001165302"/>
    </source>
</evidence>
<organism evidence="5 6">
    <name type="scientific">Sphingobacterium bovistauri</name>
    <dbReference type="NCBI Taxonomy" id="2781959"/>
    <lineage>
        <taxon>Bacteria</taxon>
        <taxon>Pseudomonadati</taxon>
        <taxon>Bacteroidota</taxon>
        <taxon>Sphingobacteriia</taxon>
        <taxon>Sphingobacteriales</taxon>
        <taxon>Sphingobacteriaceae</taxon>
        <taxon>Sphingobacterium</taxon>
    </lineage>
</organism>
<dbReference type="Proteomes" id="UP001165302">
    <property type="component" value="Unassembled WGS sequence"/>
</dbReference>
<dbReference type="GO" id="GO:0016853">
    <property type="term" value="F:isomerase activity"/>
    <property type="evidence" value="ECO:0007669"/>
    <property type="project" value="UniProtKB-KW"/>
</dbReference>
<dbReference type="PANTHER" id="PTHR45625">
    <property type="entry name" value="PEPTIDYL-PROLYL CIS-TRANS ISOMERASE-RELATED"/>
    <property type="match status" value="1"/>
</dbReference>
<evidence type="ECO:0000259" key="4">
    <source>
        <dbReference type="PROSITE" id="PS50072"/>
    </source>
</evidence>
<keyword evidence="6" id="KW-1185">Reference proteome</keyword>
<dbReference type="InterPro" id="IPR029000">
    <property type="entry name" value="Cyclophilin-like_dom_sf"/>
</dbReference>
<protein>
    <recommendedName>
        <fullName evidence="1">peptidylprolyl isomerase</fullName>
        <ecNumber evidence="1">5.2.1.8</ecNumber>
    </recommendedName>
</protein>
<dbReference type="PANTHER" id="PTHR45625:SF4">
    <property type="entry name" value="PEPTIDYLPROLYL ISOMERASE DOMAIN AND WD REPEAT-CONTAINING PROTEIN 1"/>
    <property type="match status" value="1"/>
</dbReference>
<reference evidence="5" key="1">
    <citation type="submission" date="2020-10" db="EMBL/GenBank/DDBJ databases">
        <authorList>
            <person name="Lu T."/>
            <person name="Wang Q."/>
            <person name="Han X."/>
        </authorList>
    </citation>
    <scope>NUCLEOTIDE SEQUENCE</scope>
    <source>
        <strain evidence="5">WQ 366</strain>
    </source>
</reference>
<dbReference type="PROSITE" id="PS50072">
    <property type="entry name" value="CSA_PPIASE_2"/>
    <property type="match status" value="1"/>
</dbReference>
<evidence type="ECO:0000313" key="5">
    <source>
        <dbReference type="EMBL" id="MCA5006418.1"/>
    </source>
</evidence>
<dbReference type="InterPro" id="IPR044666">
    <property type="entry name" value="Cyclophilin_A-like"/>
</dbReference>